<dbReference type="AlphaFoldDB" id="A0A1Y2EWX1"/>
<dbReference type="InterPro" id="IPR051330">
    <property type="entry name" value="Phosphatase_reg/MetRdx"/>
</dbReference>
<accession>A0A1Y2EWX1</accession>
<dbReference type="InParanoid" id="A0A1Y2EWX1"/>
<sequence>MTSTTTAPPRPFDHGSSKGIQLDTWLLTSTILPILNATESDAAQAQLHLPLPEICFGNNTLVLHDSATNLQFQWNALDALKAVGRDTEVKVAYADEWARGQANSGSADVAVQKPFDWTYTTVHPGSVSLSPSPSPTSPSSSAPTPQPQPPQFLPAPPTHPGIPLHLLARQDIPILFYDEIPLFEDELGDNGIAELVVRVRVNSTSIFILSRFFLRIDNVLFRIFDVRLYMALGSGEVIRESKGRQAGYEEVKARLPFDKPTDLTPLTDINWVHAQLEALATSPPPSAFPPSSRPSSATPLRHPTAGGSTGRLTPSASGASTPTGRTAEALGRMDLGSESGGESRGARSLPKWEAEGVKLEVLKLPVAGGESN</sequence>
<comment type="caution">
    <text evidence="3">The sequence shown here is derived from an EMBL/GenBank/DDBJ whole genome shotgun (WGS) entry which is preliminary data.</text>
</comment>
<dbReference type="FunCoup" id="A0A1Y2EWX1">
    <property type="interactions" value="515"/>
</dbReference>
<feature type="compositionally biased region" description="Pro residues" evidence="2">
    <location>
        <begin position="282"/>
        <end position="292"/>
    </location>
</feature>
<feature type="region of interest" description="Disordered" evidence="2">
    <location>
        <begin position="126"/>
        <end position="156"/>
    </location>
</feature>
<dbReference type="PANTHER" id="PTHR21021">
    <property type="entry name" value="GAF/PUTATIVE CYTOSKELETAL PROTEIN"/>
    <property type="match status" value="1"/>
</dbReference>
<dbReference type="Pfam" id="PF04176">
    <property type="entry name" value="TIP41"/>
    <property type="match status" value="1"/>
</dbReference>
<dbReference type="EMBL" id="MCGR01000037">
    <property type="protein sequence ID" value="ORY75636.1"/>
    <property type="molecule type" value="Genomic_DNA"/>
</dbReference>
<evidence type="ECO:0000313" key="3">
    <source>
        <dbReference type="EMBL" id="ORY75636.1"/>
    </source>
</evidence>
<organism evidence="3 4">
    <name type="scientific">Leucosporidium creatinivorum</name>
    <dbReference type="NCBI Taxonomy" id="106004"/>
    <lineage>
        <taxon>Eukaryota</taxon>
        <taxon>Fungi</taxon>
        <taxon>Dikarya</taxon>
        <taxon>Basidiomycota</taxon>
        <taxon>Pucciniomycotina</taxon>
        <taxon>Microbotryomycetes</taxon>
        <taxon>Leucosporidiales</taxon>
        <taxon>Leucosporidium</taxon>
    </lineage>
</organism>
<keyword evidence="4" id="KW-1185">Reference proteome</keyword>
<protein>
    <submittedName>
        <fullName evidence="3">TIP41-like family-domain-containing protein</fullName>
    </submittedName>
</protein>
<proteinExistence type="inferred from homology"/>
<evidence type="ECO:0000256" key="2">
    <source>
        <dbReference type="SAM" id="MobiDB-lite"/>
    </source>
</evidence>
<reference evidence="3 4" key="1">
    <citation type="submission" date="2016-07" db="EMBL/GenBank/DDBJ databases">
        <title>Pervasive Adenine N6-methylation of Active Genes in Fungi.</title>
        <authorList>
            <consortium name="DOE Joint Genome Institute"/>
            <person name="Mondo S.J."/>
            <person name="Dannebaum R.O."/>
            <person name="Kuo R.C."/>
            <person name="Labutti K."/>
            <person name="Haridas S."/>
            <person name="Kuo A."/>
            <person name="Salamov A."/>
            <person name="Ahrendt S.R."/>
            <person name="Lipzen A."/>
            <person name="Sullivan W."/>
            <person name="Andreopoulos W.B."/>
            <person name="Clum A."/>
            <person name="Lindquist E."/>
            <person name="Daum C."/>
            <person name="Ramamoorthy G.K."/>
            <person name="Gryganskyi A."/>
            <person name="Culley D."/>
            <person name="Magnuson J.K."/>
            <person name="James T.Y."/>
            <person name="O'Malley M.A."/>
            <person name="Stajich J.E."/>
            <person name="Spatafora J.W."/>
            <person name="Visel A."/>
            <person name="Grigoriev I.V."/>
        </authorList>
    </citation>
    <scope>NUCLEOTIDE SEQUENCE [LARGE SCALE GENOMIC DNA]</scope>
    <source>
        <strain evidence="3 4">62-1032</strain>
    </source>
</reference>
<dbReference type="GO" id="GO:0031929">
    <property type="term" value="P:TOR signaling"/>
    <property type="evidence" value="ECO:0007669"/>
    <property type="project" value="TreeGrafter"/>
</dbReference>
<gene>
    <name evidence="3" type="ORF">BCR35DRAFT_292828</name>
</gene>
<comment type="similarity">
    <text evidence="1">Belongs to the TIP41 family.</text>
</comment>
<feature type="region of interest" description="Disordered" evidence="2">
    <location>
        <begin position="281"/>
        <end position="355"/>
    </location>
</feature>
<feature type="compositionally biased region" description="Pro residues" evidence="2">
    <location>
        <begin position="144"/>
        <end position="156"/>
    </location>
</feature>
<dbReference type="InterPro" id="IPR007303">
    <property type="entry name" value="TIP41-like"/>
</dbReference>
<dbReference type="OrthoDB" id="10253878at2759"/>
<name>A0A1Y2EWX1_9BASI</name>
<dbReference type="PANTHER" id="PTHR21021:SF16">
    <property type="entry name" value="TIP41-LIKE PROTEIN"/>
    <property type="match status" value="1"/>
</dbReference>
<dbReference type="GO" id="GO:0005829">
    <property type="term" value="C:cytosol"/>
    <property type="evidence" value="ECO:0007669"/>
    <property type="project" value="TreeGrafter"/>
</dbReference>
<evidence type="ECO:0000256" key="1">
    <source>
        <dbReference type="ARBA" id="ARBA00006658"/>
    </source>
</evidence>
<evidence type="ECO:0000313" key="4">
    <source>
        <dbReference type="Proteomes" id="UP000193467"/>
    </source>
</evidence>
<dbReference type="Proteomes" id="UP000193467">
    <property type="component" value="Unassembled WGS sequence"/>
</dbReference>
<feature type="compositionally biased region" description="Polar residues" evidence="2">
    <location>
        <begin position="310"/>
        <end position="324"/>
    </location>
</feature>
<dbReference type="STRING" id="106004.A0A1Y2EWX1"/>